<feature type="transmembrane region" description="Helical" evidence="3">
    <location>
        <begin position="378"/>
        <end position="408"/>
    </location>
</feature>
<feature type="transmembrane region" description="Helical" evidence="3">
    <location>
        <begin position="63"/>
        <end position="89"/>
    </location>
</feature>
<evidence type="ECO:0000256" key="3">
    <source>
        <dbReference type="SAM" id="Phobius"/>
    </source>
</evidence>
<feature type="transmembrane region" description="Helical" evidence="3">
    <location>
        <begin position="209"/>
        <end position="228"/>
    </location>
</feature>
<dbReference type="PANTHER" id="PTHR43337:SF1">
    <property type="entry name" value="XANTHINE_URACIL PERMEASE C887.17-RELATED"/>
    <property type="match status" value="1"/>
</dbReference>
<sequence>MSALLEKLFRIRARESSISKEVRSGVANFLAASYVLLLNSQLFSTKASVPSFEVAVATAITGAAGSILIGLFTNLPLTLAPAAGLNAYLANIIDQFPSEPFEGYRDTMTLTLIVGIALVVVAPCLSSAFIVAVVQRFPKSLRHGLVASIGFLLVFLSFRTFSFSFTDGKLYIFLFGLFILQLLNVLRVPGGTLMSIVVCAILLFFYSKHPLPNAIFLLPKIGTIVYSFSSQAFLRSWREIVGGSIGIFWIILLDLSVVPQSILGADEAFLPLLSTWPNNAQSVGTVLLTGMTCLLGGYTGAGVCIPFAESSVGIREGGRTGLTAVVTGICFLCSTVVMSLFQSIPLGATAPPLFVAGALMLKEVEHIEWRNERQVLPAIMTLCVVPFTNSLMSGFVLGLAILTIEYILQRIEECRLIRDSTCEEINVIQEEQPVE</sequence>
<evidence type="ECO:0000313" key="5">
    <source>
        <dbReference type="Proteomes" id="UP001300502"/>
    </source>
</evidence>
<feature type="transmembrane region" description="Helical" evidence="3">
    <location>
        <begin position="240"/>
        <end position="263"/>
    </location>
</feature>
<evidence type="ECO:0000256" key="1">
    <source>
        <dbReference type="ARBA" id="ARBA00004127"/>
    </source>
</evidence>
<keyword evidence="3" id="KW-0812">Transmembrane</keyword>
<keyword evidence="2" id="KW-0813">Transport</keyword>
<dbReference type="GO" id="GO:0005345">
    <property type="term" value="F:purine nucleobase transmembrane transporter activity"/>
    <property type="evidence" value="ECO:0007669"/>
    <property type="project" value="TreeGrafter"/>
</dbReference>
<feature type="transmembrane region" description="Helical" evidence="3">
    <location>
        <begin position="170"/>
        <end position="203"/>
    </location>
</feature>
<dbReference type="PANTHER" id="PTHR43337">
    <property type="entry name" value="XANTHINE/URACIL PERMEASE C887.17-RELATED"/>
    <property type="match status" value="1"/>
</dbReference>
<dbReference type="EMBL" id="JANCYU010000063">
    <property type="protein sequence ID" value="KAK4528335.1"/>
    <property type="molecule type" value="Genomic_DNA"/>
</dbReference>
<dbReference type="GO" id="GO:0005886">
    <property type="term" value="C:plasma membrane"/>
    <property type="evidence" value="ECO:0007669"/>
    <property type="project" value="TreeGrafter"/>
</dbReference>
<dbReference type="AlphaFoldDB" id="A0AAV9ILQ9"/>
<organism evidence="4 5">
    <name type="scientific">Galdieria yellowstonensis</name>
    <dbReference type="NCBI Taxonomy" id="3028027"/>
    <lineage>
        <taxon>Eukaryota</taxon>
        <taxon>Rhodophyta</taxon>
        <taxon>Bangiophyceae</taxon>
        <taxon>Galdieriales</taxon>
        <taxon>Galdieriaceae</taxon>
        <taxon>Galdieria</taxon>
    </lineage>
</organism>
<accession>A0AAV9ILQ9</accession>
<feature type="transmembrane region" description="Helical" evidence="3">
    <location>
        <begin position="21"/>
        <end position="43"/>
    </location>
</feature>
<dbReference type="InterPro" id="IPR045018">
    <property type="entry name" value="Azg-like"/>
</dbReference>
<keyword evidence="5" id="KW-1185">Reference proteome</keyword>
<dbReference type="Proteomes" id="UP001300502">
    <property type="component" value="Unassembled WGS sequence"/>
</dbReference>
<protein>
    <submittedName>
        <fullName evidence="4">Uncharacterized protein</fullName>
    </submittedName>
</protein>
<keyword evidence="3" id="KW-1133">Transmembrane helix</keyword>
<comment type="caution">
    <text evidence="4">The sequence shown here is derived from an EMBL/GenBank/DDBJ whole genome shotgun (WGS) entry which is preliminary data.</text>
</comment>
<feature type="transmembrane region" description="Helical" evidence="3">
    <location>
        <begin position="283"/>
        <end position="308"/>
    </location>
</feature>
<gene>
    <name evidence="4" type="ORF">GAYE_SCF55G6275</name>
</gene>
<evidence type="ECO:0000256" key="2">
    <source>
        <dbReference type="ARBA" id="ARBA00022448"/>
    </source>
</evidence>
<proteinExistence type="predicted"/>
<feature type="transmembrane region" description="Helical" evidence="3">
    <location>
        <begin position="110"/>
        <end position="134"/>
    </location>
</feature>
<name>A0AAV9ILQ9_9RHOD</name>
<dbReference type="GO" id="GO:0012505">
    <property type="term" value="C:endomembrane system"/>
    <property type="evidence" value="ECO:0007669"/>
    <property type="project" value="UniProtKB-SubCell"/>
</dbReference>
<reference evidence="4 5" key="1">
    <citation type="submission" date="2022-07" db="EMBL/GenBank/DDBJ databases">
        <title>Genome-wide signatures of adaptation to extreme environments.</title>
        <authorList>
            <person name="Cho C.H."/>
            <person name="Yoon H.S."/>
        </authorList>
    </citation>
    <scope>NUCLEOTIDE SEQUENCE [LARGE SCALE GENOMIC DNA]</scope>
    <source>
        <strain evidence="4 5">108.79 E11</strain>
    </source>
</reference>
<feature type="transmembrane region" description="Helical" evidence="3">
    <location>
        <begin position="320"/>
        <end position="341"/>
    </location>
</feature>
<comment type="subcellular location">
    <subcellularLocation>
        <location evidence="1">Endomembrane system</location>
        <topology evidence="1">Multi-pass membrane protein</topology>
    </subcellularLocation>
</comment>
<keyword evidence="3" id="KW-0472">Membrane</keyword>
<feature type="transmembrane region" description="Helical" evidence="3">
    <location>
        <begin position="140"/>
        <end position="158"/>
    </location>
</feature>
<evidence type="ECO:0000313" key="4">
    <source>
        <dbReference type="EMBL" id="KAK4528335.1"/>
    </source>
</evidence>